<reference evidence="2 3" key="1">
    <citation type="journal article" date="2024" name="Commun. Biol.">
        <title>Comparative genomic analysis of thermophilic fungi reveals convergent evolutionary adaptations and gene losses.</title>
        <authorList>
            <person name="Steindorff A.S."/>
            <person name="Aguilar-Pontes M.V."/>
            <person name="Robinson A.J."/>
            <person name="Andreopoulos B."/>
            <person name="LaButti K."/>
            <person name="Kuo A."/>
            <person name="Mondo S."/>
            <person name="Riley R."/>
            <person name="Otillar R."/>
            <person name="Haridas S."/>
            <person name="Lipzen A."/>
            <person name="Grimwood J."/>
            <person name="Schmutz J."/>
            <person name="Clum A."/>
            <person name="Reid I.D."/>
            <person name="Moisan M.C."/>
            <person name="Butler G."/>
            <person name="Nguyen T.T.M."/>
            <person name="Dewar K."/>
            <person name="Conant G."/>
            <person name="Drula E."/>
            <person name="Henrissat B."/>
            <person name="Hansel C."/>
            <person name="Singer S."/>
            <person name="Hutchinson M.I."/>
            <person name="de Vries R.P."/>
            <person name="Natvig D.O."/>
            <person name="Powell A.J."/>
            <person name="Tsang A."/>
            <person name="Grigoriev I.V."/>
        </authorList>
    </citation>
    <scope>NUCLEOTIDE SEQUENCE [LARGE SCALE GENOMIC DNA]</scope>
    <source>
        <strain evidence="2 3">CBS 620.91</strain>
    </source>
</reference>
<name>A0ABR3V8L5_HUMIN</name>
<dbReference type="InterPro" id="IPR038883">
    <property type="entry name" value="AN11006-like"/>
</dbReference>
<protein>
    <submittedName>
        <fullName evidence="2">Uncharacterized protein</fullName>
    </submittedName>
</protein>
<dbReference type="PANTHER" id="PTHR42085:SF2">
    <property type="entry name" value="F-BOX DOMAIN-CONTAINING PROTEIN"/>
    <property type="match status" value="1"/>
</dbReference>
<dbReference type="Proteomes" id="UP001583172">
    <property type="component" value="Unassembled WGS sequence"/>
</dbReference>
<evidence type="ECO:0000313" key="2">
    <source>
        <dbReference type="EMBL" id="KAL1838099.1"/>
    </source>
</evidence>
<organism evidence="2 3">
    <name type="scientific">Humicola insolens</name>
    <name type="common">Soft-rot fungus</name>
    <dbReference type="NCBI Taxonomy" id="85995"/>
    <lineage>
        <taxon>Eukaryota</taxon>
        <taxon>Fungi</taxon>
        <taxon>Dikarya</taxon>
        <taxon>Ascomycota</taxon>
        <taxon>Pezizomycotina</taxon>
        <taxon>Sordariomycetes</taxon>
        <taxon>Sordariomycetidae</taxon>
        <taxon>Sordariales</taxon>
        <taxon>Chaetomiaceae</taxon>
        <taxon>Mycothermus</taxon>
    </lineage>
</organism>
<dbReference type="EMBL" id="JAZGSY010000238">
    <property type="protein sequence ID" value="KAL1838099.1"/>
    <property type="molecule type" value="Genomic_DNA"/>
</dbReference>
<sequence length="482" mass="56419">MDWDPDDHLLPDELRDQEDQAKAWYDEPTRVLNRKLQDENLRLKRLLRENGISWDDRLVKDPNDSTKLIWTETPRKRTRTSGAFKLLSRENKHLPKLPIEIQVQILEYAMTSKYPIVDPLCKSNREAMSATEKARGNQIAIGFLATCTAYHVEGTRFLWKNNTFTFTSPSNLRNFANLSLKYRKDIEHIRLRIIAKYYDDEPRKHVAPYPSMMNAFMRLIKIKTIPRLKENTLARNGFRSYTWDQVVDFLDALRPPYDPNHPKGKPRPRLFPGLKSMRMDFVNFPDNFLTPSGGPSLHNLSSHELACTLDKLQLTGIPDDDWGYEMRTELTGMVKDDGIVTLSDSAFVYTGNMLRSMEFSPHWQPEWRPKLVRSWKALAQEYIRDQKAKGLPPPGRLGHHHSKLPSAPMEEGHPVSQWRKRRTLWKRSLITQEIDTEYREWLEFDQLTGLPIKEEYKPALDCYDPKDLVCPDCDVLHGYYNH</sequence>
<feature type="region of interest" description="Disordered" evidence="1">
    <location>
        <begin position="1"/>
        <end position="21"/>
    </location>
</feature>
<evidence type="ECO:0000256" key="1">
    <source>
        <dbReference type="SAM" id="MobiDB-lite"/>
    </source>
</evidence>
<feature type="region of interest" description="Disordered" evidence="1">
    <location>
        <begin position="389"/>
        <end position="413"/>
    </location>
</feature>
<comment type="caution">
    <text evidence="2">The sequence shown here is derived from an EMBL/GenBank/DDBJ whole genome shotgun (WGS) entry which is preliminary data.</text>
</comment>
<dbReference type="PANTHER" id="PTHR42085">
    <property type="entry name" value="F-BOX DOMAIN-CONTAINING PROTEIN"/>
    <property type="match status" value="1"/>
</dbReference>
<gene>
    <name evidence="2" type="ORF">VTJ49DRAFT_3030</name>
</gene>
<proteinExistence type="predicted"/>
<keyword evidence="3" id="KW-1185">Reference proteome</keyword>
<evidence type="ECO:0000313" key="3">
    <source>
        <dbReference type="Proteomes" id="UP001583172"/>
    </source>
</evidence>
<accession>A0ABR3V8L5</accession>